<feature type="region of interest" description="Disordered" evidence="1">
    <location>
        <begin position="224"/>
        <end position="244"/>
    </location>
</feature>
<dbReference type="Proteomes" id="UP000640426">
    <property type="component" value="Unassembled WGS sequence"/>
</dbReference>
<gene>
    <name evidence="4" type="ORF">JAO74_13510</name>
</gene>
<keyword evidence="2" id="KW-0472">Membrane</keyword>
<feature type="transmembrane region" description="Helical" evidence="2">
    <location>
        <begin position="31"/>
        <end position="52"/>
    </location>
</feature>
<dbReference type="RefSeq" id="WP_199038963.1">
    <property type="nucleotide sequence ID" value="NZ_JAELXS010000007.1"/>
</dbReference>
<evidence type="ECO:0000313" key="5">
    <source>
        <dbReference type="Proteomes" id="UP000640426"/>
    </source>
</evidence>
<reference evidence="5" key="1">
    <citation type="submission" date="2020-12" db="EMBL/GenBank/DDBJ databases">
        <title>Hymenobacter sp.</title>
        <authorList>
            <person name="Kim M.K."/>
        </authorList>
    </citation>
    <scope>NUCLEOTIDE SEQUENCE [LARGE SCALE GENOMIC DNA]</scope>
    <source>
        <strain evidence="5">BT553</strain>
    </source>
</reference>
<feature type="domain" description="Ancillary SecYEG translocon subunit/Cell division coordinator CpoB TPR" evidence="3">
    <location>
        <begin position="26"/>
        <end position="142"/>
    </location>
</feature>
<organism evidence="4 5">
    <name type="scientific">Sphingomonas mollis</name>
    <dbReference type="NCBI Taxonomy" id="2795726"/>
    <lineage>
        <taxon>Bacteria</taxon>
        <taxon>Pseudomonadati</taxon>
        <taxon>Pseudomonadota</taxon>
        <taxon>Alphaproteobacteria</taxon>
        <taxon>Sphingomonadales</taxon>
        <taxon>Sphingomonadaceae</taxon>
        <taxon>Sphingomonas</taxon>
    </lineage>
</organism>
<evidence type="ECO:0000313" key="4">
    <source>
        <dbReference type="EMBL" id="MBJ6122811.1"/>
    </source>
</evidence>
<dbReference type="Pfam" id="PF09976">
    <property type="entry name" value="TPR_21"/>
    <property type="match status" value="1"/>
</dbReference>
<sequence>MALPPDTNVAFLREVDDEVRRDRLTSFWTKWGLWSIAGVVAALALLGGFLFWQHRGRETAGAEGEQLQTAFDALGQGQFDKAAAPLKSLAGSDAAGYRALAKFTQADLLLQKQDLKGAAALFASVATDSGVGQPFRDLALIRQTAAEYDTLKPQTVVERMRPLAVPGNPWLGSAGEMMALAQIRLGQQAQAGQLFGRIARDEGVPDSLRQRAVQMAGVLGVDALPSGAAGKPAGSPTNQDSPSQ</sequence>
<dbReference type="InterPro" id="IPR018704">
    <property type="entry name" value="SecYEG/CpoB_TPR"/>
</dbReference>
<evidence type="ECO:0000256" key="2">
    <source>
        <dbReference type="SAM" id="Phobius"/>
    </source>
</evidence>
<keyword evidence="5" id="KW-1185">Reference proteome</keyword>
<comment type="caution">
    <text evidence="4">The sequence shown here is derived from an EMBL/GenBank/DDBJ whole genome shotgun (WGS) entry which is preliminary data.</text>
</comment>
<name>A0ABS0XS00_9SPHN</name>
<evidence type="ECO:0000256" key="1">
    <source>
        <dbReference type="SAM" id="MobiDB-lite"/>
    </source>
</evidence>
<dbReference type="EMBL" id="JAELXS010000007">
    <property type="protein sequence ID" value="MBJ6122811.1"/>
    <property type="molecule type" value="Genomic_DNA"/>
</dbReference>
<protein>
    <submittedName>
        <fullName evidence="4">Tetratricopeptide repeat protein</fullName>
    </submittedName>
</protein>
<proteinExistence type="predicted"/>
<evidence type="ECO:0000259" key="3">
    <source>
        <dbReference type="Pfam" id="PF09976"/>
    </source>
</evidence>
<feature type="compositionally biased region" description="Polar residues" evidence="1">
    <location>
        <begin position="235"/>
        <end position="244"/>
    </location>
</feature>
<accession>A0ABS0XS00</accession>
<keyword evidence="2" id="KW-0812">Transmembrane</keyword>
<keyword evidence="2" id="KW-1133">Transmembrane helix</keyword>